<dbReference type="Proteomes" id="UP001356427">
    <property type="component" value="Unassembled WGS sequence"/>
</dbReference>
<comment type="caution">
    <text evidence="1">The sequence shown here is derived from an EMBL/GenBank/DDBJ whole genome shotgun (WGS) entry which is preliminary data.</text>
</comment>
<accession>A0AAN8QRG6</accession>
<proteinExistence type="predicted"/>
<reference evidence="1 2" key="1">
    <citation type="submission" date="2021-04" db="EMBL/GenBank/DDBJ databases">
        <authorList>
            <person name="De Guttry C."/>
            <person name="Zahm M."/>
            <person name="Klopp C."/>
            <person name="Cabau C."/>
            <person name="Louis A."/>
            <person name="Berthelot C."/>
            <person name="Parey E."/>
            <person name="Roest Crollius H."/>
            <person name="Montfort J."/>
            <person name="Robinson-Rechavi M."/>
            <person name="Bucao C."/>
            <person name="Bouchez O."/>
            <person name="Gislard M."/>
            <person name="Lluch J."/>
            <person name="Milhes M."/>
            <person name="Lampietro C."/>
            <person name="Lopez Roques C."/>
            <person name="Donnadieu C."/>
            <person name="Braasch I."/>
            <person name="Desvignes T."/>
            <person name="Postlethwait J."/>
            <person name="Bobe J."/>
            <person name="Wedekind C."/>
            <person name="Guiguen Y."/>
        </authorList>
    </citation>
    <scope>NUCLEOTIDE SEQUENCE [LARGE SCALE GENOMIC DNA]</scope>
    <source>
        <strain evidence="1">Cs_M1</strain>
        <tissue evidence="1">Blood</tissue>
    </source>
</reference>
<keyword evidence="2" id="KW-1185">Reference proteome</keyword>
<gene>
    <name evidence="1" type="ORF">J4Q44_G00168510</name>
</gene>
<dbReference type="EMBL" id="JAGTTL010000014">
    <property type="protein sequence ID" value="KAK6313504.1"/>
    <property type="molecule type" value="Genomic_DNA"/>
</dbReference>
<evidence type="ECO:0000313" key="1">
    <source>
        <dbReference type="EMBL" id="KAK6313504.1"/>
    </source>
</evidence>
<sequence length="68" mass="7585">MTASSREERGPHHTEGICYHVTTCPPDILRAFKSISFDLCGRVSAIRRALAILCSSQHVFCEECLYLG</sequence>
<name>A0AAN8QRG6_9TELE</name>
<protein>
    <submittedName>
        <fullName evidence="1">Uncharacterized protein</fullName>
    </submittedName>
</protein>
<dbReference type="AlphaFoldDB" id="A0AAN8QRG6"/>
<evidence type="ECO:0000313" key="2">
    <source>
        <dbReference type="Proteomes" id="UP001356427"/>
    </source>
</evidence>
<organism evidence="1 2">
    <name type="scientific">Coregonus suidteri</name>
    <dbReference type="NCBI Taxonomy" id="861788"/>
    <lineage>
        <taxon>Eukaryota</taxon>
        <taxon>Metazoa</taxon>
        <taxon>Chordata</taxon>
        <taxon>Craniata</taxon>
        <taxon>Vertebrata</taxon>
        <taxon>Euteleostomi</taxon>
        <taxon>Actinopterygii</taxon>
        <taxon>Neopterygii</taxon>
        <taxon>Teleostei</taxon>
        <taxon>Protacanthopterygii</taxon>
        <taxon>Salmoniformes</taxon>
        <taxon>Salmonidae</taxon>
        <taxon>Coregoninae</taxon>
        <taxon>Coregonus</taxon>
    </lineage>
</organism>